<dbReference type="EMBL" id="JAZHGC010000037">
    <property type="protein sequence ID" value="MEM5290523.1"/>
    <property type="molecule type" value="Genomic_DNA"/>
</dbReference>
<dbReference type="InterPro" id="IPR020476">
    <property type="entry name" value="Nudix_hydrolase"/>
</dbReference>
<dbReference type="Gene3D" id="3.90.79.10">
    <property type="entry name" value="Nucleoside Triphosphate Pyrophosphohydrolase"/>
    <property type="match status" value="1"/>
</dbReference>
<reference evidence="4 5" key="1">
    <citation type="submission" date="2024-01" db="EMBL/GenBank/DDBJ databases">
        <title>The diversity of rhizobia nodulating Mimosa spp. in eleven states of Brazil covering several biomes is determined by host plant, location, and edaphic factors.</title>
        <authorList>
            <person name="Rouws L."/>
            <person name="Barauna A."/>
            <person name="Beukes C."/>
            <person name="De Faria S.M."/>
            <person name="Gross E."/>
            <person name="Dos Reis Junior F.B."/>
            <person name="Simon M."/>
            <person name="Maluk M."/>
            <person name="Odee D.W."/>
            <person name="Kenicer G."/>
            <person name="Young J.P.W."/>
            <person name="Reis V.M."/>
            <person name="Zilli J."/>
            <person name="James E.K."/>
        </authorList>
    </citation>
    <scope>NUCLEOTIDE SEQUENCE [LARGE SCALE GENOMIC DNA]</scope>
    <source>
        <strain evidence="4 5">JPY77</strain>
    </source>
</reference>
<evidence type="ECO:0000313" key="5">
    <source>
        <dbReference type="Proteomes" id="UP001494588"/>
    </source>
</evidence>
<dbReference type="PANTHER" id="PTHR43736:SF1">
    <property type="entry name" value="DIHYDRONEOPTERIN TRIPHOSPHATE DIPHOSPHATASE"/>
    <property type="match status" value="1"/>
</dbReference>
<sequence>MKDRATVICRREGQVLLVRRRFRWALPGGTIRTGETALQCAHRELGEETSLEVSRMTYLWQFGGLSKRHRVFLTELDGTANARAQNEIRACRWFEVFETDSLLLSVPTRAILQLALTQCRGHARSPGTHGALPEHANRRTDRATAGGADEMESQ</sequence>
<dbReference type="SUPFAM" id="SSF55811">
    <property type="entry name" value="Nudix"/>
    <property type="match status" value="1"/>
</dbReference>
<gene>
    <name evidence="4" type="ORF">V4C55_32855</name>
</gene>
<evidence type="ECO:0000256" key="1">
    <source>
        <dbReference type="ARBA" id="ARBA00022801"/>
    </source>
</evidence>
<organism evidence="4 5">
    <name type="scientific">Paraburkholderia sabiae</name>
    <dbReference type="NCBI Taxonomy" id="273251"/>
    <lineage>
        <taxon>Bacteria</taxon>
        <taxon>Pseudomonadati</taxon>
        <taxon>Pseudomonadota</taxon>
        <taxon>Betaproteobacteria</taxon>
        <taxon>Burkholderiales</taxon>
        <taxon>Burkholderiaceae</taxon>
        <taxon>Paraburkholderia</taxon>
    </lineage>
</organism>
<name>A0ABU9QM49_9BURK</name>
<proteinExistence type="predicted"/>
<dbReference type="RefSeq" id="WP_201659309.1">
    <property type="nucleotide sequence ID" value="NZ_CAJHCS010000034.1"/>
</dbReference>
<evidence type="ECO:0000313" key="4">
    <source>
        <dbReference type="EMBL" id="MEM5290523.1"/>
    </source>
</evidence>
<evidence type="ECO:0000259" key="3">
    <source>
        <dbReference type="PROSITE" id="PS51462"/>
    </source>
</evidence>
<feature type="region of interest" description="Disordered" evidence="2">
    <location>
        <begin position="123"/>
        <end position="154"/>
    </location>
</feature>
<dbReference type="InterPro" id="IPR000086">
    <property type="entry name" value="NUDIX_hydrolase_dom"/>
</dbReference>
<evidence type="ECO:0000256" key="2">
    <source>
        <dbReference type="SAM" id="MobiDB-lite"/>
    </source>
</evidence>
<accession>A0ABU9QM49</accession>
<feature type="domain" description="Nudix hydrolase" evidence="3">
    <location>
        <begin position="1"/>
        <end position="117"/>
    </location>
</feature>
<keyword evidence="1" id="KW-0378">Hydrolase</keyword>
<dbReference type="PROSITE" id="PS51462">
    <property type="entry name" value="NUDIX"/>
    <property type="match status" value="1"/>
</dbReference>
<comment type="caution">
    <text evidence="4">The sequence shown here is derived from an EMBL/GenBank/DDBJ whole genome shotgun (WGS) entry which is preliminary data.</text>
</comment>
<protein>
    <submittedName>
        <fullName evidence="4">NUDIX domain-containing protein</fullName>
    </submittedName>
</protein>
<dbReference type="InterPro" id="IPR015797">
    <property type="entry name" value="NUDIX_hydrolase-like_dom_sf"/>
</dbReference>
<dbReference type="Proteomes" id="UP001494588">
    <property type="component" value="Unassembled WGS sequence"/>
</dbReference>
<dbReference type="Pfam" id="PF00293">
    <property type="entry name" value="NUDIX"/>
    <property type="match status" value="1"/>
</dbReference>
<dbReference type="PRINTS" id="PR00502">
    <property type="entry name" value="NUDIXFAMILY"/>
</dbReference>
<dbReference type="PANTHER" id="PTHR43736">
    <property type="entry name" value="ADP-RIBOSE PYROPHOSPHATASE"/>
    <property type="match status" value="1"/>
</dbReference>
<keyword evidence="5" id="KW-1185">Reference proteome</keyword>